<dbReference type="PROSITE" id="PS50877">
    <property type="entry name" value="GOLOCO"/>
    <property type="match status" value="1"/>
</dbReference>
<reference evidence="3" key="1">
    <citation type="submission" date="2024-02" db="UniProtKB">
        <authorList>
            <consortium name="WormBaseParasite"/>
        </authorList>
    </citation>
    <scope>IDENTIFICATION</scope>
</reference>
<dbReference type="Pfam" id="PF02188">
    <property type="entry name" value="GoLoco"/>
    <property type="match status" value="1"/>
</dbReference>
<proteinExistence type="predicted"/>
<dbReference type="AlphaFoldDB" id="A0AAF3EUX6"/>
<dbReference type="WBParaSite" id="MBELARI_LOCUS17871">
    <property type="protein sequence ID" value="MBELARI_LOCUS17871"/>
    <property type="gene ID" value="MBELARI_LOCUS17871"/>
</dbReference>
<dbReference type="GO" id="GO:0030695">
    <property type="term" value="F:GTPase regulator activity"/>
    <property type="evidence" value="ECO:0007669"/>
    <property type="project" value="InterPro"/>
</dbReference>
<dbReference type="InterPro" id="IPR003109">
    <property type="entry name" value="GoLoco_motif"/>
</dbReference>
<feature type="region of interest" description="Disordered" evidence="1">
    <location>
        <begin position="71"/>
        <end position="108"/>
    </location>
</feature>
<keyword evidence="2" id="KW-1185">Reference proteome</keyword>
<organism evidence="2 3">
    <name type="scientific">Mesorhabditis belari</name>
    <dbReference type="NCBI Taxonomy" id="2138241"/>
    <lineage>
        <taxon>Eukaryota</taxon>
        <taxon>Metazoa</taxon>
        <taxon>Ecdysozoa</taxon>
        <taxon>Nematoda</taxon>
        <taxon>Chromadorea</taxon>
        <taxon>Rhabditida</taxon>
        <taxon>Rhabditina</taxon>
        <taxon>Rhabditomorpha</taxon>
        <taxon>Rhabditoidea</taxon>
        <taxon>Rhabditidae</taxon>
        <taxon>Mesorhabditinae</taxon>
        <taxon>Mesorhabditis</taxon>
    </lineage>
</organism>
<evidence type="ECO:0000313" key="3">
    <source>
        <dbReference type="WBParaSite" id="MBELARI_LOCUS17871"/>
    </source>
</evidence>
<dbReference type="Proteomes" id="UP000887575">
    <property type="component" value="Unassembled WGS sequence"/>
</dbReference>
<evidence type="ECO:0000256" key="1">
    <source>
        <dbReference type="SAM" id="MobiDB-lite"/>
    </source>
</evidence>
<accession>A0AAF3EUX6</accession>
<dbReference type="SMART" id="SM00390">
    <property type="entry name" value="GoLoco"/>
    <property type="match status" value="1"/>
</dbReference>
<name>A0AAF3EUX6_9BILA</name>
<protein>
    <submittedName>
        <fullName evidence="3">Uncharacterized protein</fullName>
    </submittedName>
</protein>
<evidence type="ECO:0000313" key="2">
    <source>
        <dbReference type="Proteomes" id="UP000887575"/>
    </source>
</evidence>
<feature type="compositionally biased region" description="Basic and acidic residues" evidence="1">
    <location>
        <begin position="78"/>
        <end position="90"/>
    </location>
</feature>
<sequence>MSTTIWIDPKKSTETMNSNYSKTRRAFQDAVYEANPALKTILREPRLAESCAQYAPSKKRVSIASSFGNSGDYATFEKPGDRQTPDRDPEYTEYTSSQFAPRVPTTRGAGEAVEEFGGTGRTPEKVKSQESLGNFENARRFVQRRSAREFFNARSILRRNSAASDILSEAERMRGLAGLGRDGRHEKTNDFLSLLEKMQSQRLDEQRCEMPEIHLS</sequence>